<dbReference type="SMR" id="A0A6P4AE49"/>
<keyword evidence="5" id="KW-0813">Transport</keyword>
<feature type="transmembrane region" description="Helical" evidence="10">
    <location>
        <begin position="474"/>
        <end position="492"/>
    </location>
</feature>
<dbReference type="InterPro" id="IPR016688">
    <property type="entry name" value="MscS-like_plants/fungi"/>
</dbReference>
<dbReference type="Gene3D" id="2.30.30.60">
    <property type="match status" value="1"/>
</dbReference>
<evidence type="ECO:0000256" key="4">
    <source>
        <dbReference type="ARBA" id="ARBA00022989"/>
    </source>
</evidence>
<feature type="transmembrane region" description="Helical" evidence="10">
    <location>
        <begin position="129"/>
        <end position="150"/>
    </location>
</feature>
<keyword evidence="7" id="KW-0407">Ion channel</keyword>
<evidence type="ECO:0000256" key="2">
    <source>
        <dbReference type="ARBA" id="ARBA00008017"/>
    </source>
</evidence>
<gene>
    <name evidence="13" type="primary">LOC107428985</name>
</gene>
<evidence type="ECO:0000256" key="5">
    <source>
        <dbReference type="ARBA" id="ARBA00023065"/>
    </source>
</evidence>
<protein>
    <recommendedName>
        <fullName evidence="8">Mechanosensitive ion channel protein</fullName>
    </recommendedName>
</protein>
<dbReference type="RefSeq" id="XP_015895084.3">
    <property type="nucleotide sequence ID" value="XM_016039598.4"/>
</dbReference>
<dbReference type="AlphaFoldDB" id="A0A6P4AE49"/>
<evidence type="ECO:0000259" key="11">
    <source>
        <dbReference type="Pfam" id="PF00924"/>
    </source>
</evidence>
<keyword evidence="6 8" id="KW-0472">Membrane</keyword>
<accession>A0A6P4AE49</accession>
<dbReference type="GO" id="GO:0050982">
    <property type="term" value="P:detection of mechanical stimulus"/>
    <property type="evidence" value="ECO:0007669"/>
    <property type="project" value="TreeGrafter"/>
</dbReference>
<dbReference type="GO" id="GO:0005886">
    <property type="term" value="C:plasma membrane"/>
    <property type="evidence" value="ECO:0007669"/>
    <property type="project" value="UniProtKB-UniRule"/>
</dbReference>
<dbReference type="SUPFAM" id="SSF50182">
    <property type="entry name" value="Sm-like ribonucleoproteins"/>
    <property type="match status" value="1"/>
</dbReference>
<feature type="compositionally biased region" description="Polar residues" evidence="9">
    <location>
        <begin position="55"/>
        <end position="78"/>
    </location>
</feature>
<evidence type="ECO:0000256" key="6">
    <source>
        <dbReference type="ARBA" id="ARBA00023136"/>
    </source>
</evidence>
<dbReference type="KEGG" id="zju:107428985"/>
<proteinExistence type="inferred from homology"/>
<dbReference type="InterPro" id="IPR006685">
    <property type="entry name" value="MscS_channel_2nd"/>
</dbReference>
<evidence type="ECO:0000313" key="12">
    <source>
        <dbReference type="Proteomes" id="UP001652623"/>
    </source>
</evidence>
<keyword evidence="5" id="KW-0406">Ion transport</keyword>
<dbReference type="Pfam" id="PF00924">
    <property type="entry name" value="MS_channel_2nd"/>
    <property type="match status" value="1"/>
</dbReference>
<evidence type="ECO:0000256" key="3">
    <source>
        <dbReference type="ARBA" id="ARBA00022692"/>
    </source>
</evidence>
<comment type="similarity">
    <text evidence="2 8">Belongs to the MscS (TC 1.A.23) family.</text>
</comment>
<dbReference type="GO" id="GO:0006820">
    <property type="term" value="P:monoatomic anion transport"/>
    <property type="evidence" value="ECO:0007669"/>
    <property type="project" value="TreeGrafter"/>
</dbReference>
<keyword evidence="4 10" id="KW-1133">Transmembrane helix</keyword>
<keyword evidence="12" id="KW-1185">Reference proteome</keyword>
<sequence>MEVEKTNNSDHLVVTIGQQSTKVAEPPQATPRTNTLKRLNFSKPRSRFEEVKQPLSPNNKIDQLQPLINNSYENSNSSTDDDDDDDEWYEKEEEEEEEGGGGKADNSQGKDRKMISRRRRRRRKINKRAVMEWSLFLIIMTCLLCSLTLQSIKYDKKWGLEIWKWCLMVMVVFCGRLVAGWVVGLIVLLIERNFMLREKVLYFVYGLRKSFQNCAWLGLVLIAWMIMFPNVHEHNKMLKKVFRALVAILIGATIWLLKILLVKVLASSFHVATFFDRMQESVFNHYILETLSGPPLDEDDRDQPRRYLQASKSLPAKLRSRDILPQSQQQGPRRIDKEKLKRLSMQSRATAWSVKRLVSLVMSSGLSTISTTVDAFGNADQSEITSEWEARSTAQRIFKNVAKPGAKYIEEEDLLRFLKGEEVSTIFPLFEGSESGKISKSSFRNWVVHAYFERKALAHSLNDTKTAVHQLHKLASAVVIVVITVVSLLVMGLATSKVIFVVTSQLLLVGFMFQNTCKTMFESIIFVFAMHPFDVGDRCVIDNVQMIVEEMNILTTVFLRYDNEKIYYPNSVLLTKPISNFRRSPDMADTIDFSIDVGTPVDHVNALKKAIQNYLESKPKYWSPKHMVLVKEIENVNKMKMCLCVQHTINHQNFGEKSTRRSELVFELKKIFETIGIKYQLLPQEVHLTQFNIN</sequence>
<evidence type="ECO:0000256" key="9">
    <source>
        <dbReference type="SAM" id="MobiDB-lite"/>
    </source>
</evidence>
<feature type="region of interest" description="Disordered" evidence="9">
    <location>
        <begin position="1"/>
        <end position="120"/>
    </location>
</feature>
<evidence type="ECO:0000256" key="8">
    <source>
        <dbReference type="PIRNR" id="PIRNR017209"/>
    </source>
</evidence>
<dbReference type="PIRSF" id="PIRSF017209">
    <property type="entry name" value="Memb_At2g17000_prd"/>
    <property type="match status" value="1"/>
</dbReference>
<feature type="transmembrane region" description="Helical" evidence="10">
    <location>
        <begin position="241"/>
        <end position="261"/>
    </location>
</feature>
<dbReference type="Proteomes" id="UP001652623">
    <property type="component" value="Chromosome 5"/>
</dbReference>
<reference evidence="13" key="1">
    <citation type="submission" date="2025-08" db="UniProtKB">
        <authorList>
            <consortium name="RefSeq"/>
        </authorList>
    </citation>
    <scope>IDENTIFICATION</scope>
    <source>
        <tissue evidence="13">Seedling</tissue>
    </source>
</reference>
<organism evidence="12 13">
    <name type="scientific">Ziziphus jujuba</name>
    <name type="common">Chinese jujube</name>
    <name type="synonym">Ziziphus sativa</name>
    <dbReference type="NCBI Taxonomy" id="326968"/>
    <lineage>
        <taxon>Eukaryota</taxon>
        <taxon>Viridiplantae</taxon>
        <taxon>Streptophyta</taxon>
        <taxon>Embryophyta</taxon>
        <taxon>Tracheophyta</taxon>
        <taxon>Spermatophyta</taxon>
        <taxon>Magnoliopsida</taxon>
        <taxon>eudicotyledons</taxon>
        <taxon>Gunneridae</taxon>
        <taxon>Pentapetalae</taxon>
        <taxon>rosids</taxon>
        <taxon>fabids</taxon>
        <taxon>Rosales</taxon>
        <taxon>Rhamnaceae</taxon>
        <taxon>Paliureae</taxon>
        <taxon>Ziziphus</taxon>
    </lineage>
</organism>
<comment type="subcellular location">
    <subcellularLocation>
        <location evidence="1">Membrane</location>
        <topology evidence="1">Multi-pass membrane protein</topology>
    </subcellularLocation>
</comment>
<feature type="compositionally biased region" description="Acidic residues" evidence="9">
    <location>
        <begin position="79"/>
        <end position="99"/>
    </location>
</feature>
<dbReference type="PANTHER" id="PTHR31618">
    <property type="entry name" value="MECHANOSENSITIVE ION CHANNEL PROTEIN 5"/>
    <property type="match status" value="1"/>
</dbReference>
<evidence type="ECO:0000313" key="13">
    <source>
        <dbReference type="RefSeq" id="XP_015895084.3"/>
    </source>
</evidence>
<feature type="transmembrane region" description="Helical" evidence="10">
    <location>
        <begin position="162"/>
        <end position="190"/>
    </location>
</feature>
<evidence type="ECO:0000256" key="10">
    <source>
        <dbReference type="SAM" id="Phobius"/>
    </source>
</evidence>
<evidence type="ECO:0000256" key="7">
    <source>
        <dbReference type="ARBA" id="ARBA00023303"/>
    </source>
</evidence>
<dbReference type="InterPro" id="IPR023408">
    <property type="entry name" value="MscS_beta-dom_sf"/>
</dbReference>
<dbReference type="GeneID" id="107428985"/>
<feature type="domain" description="Mechanosensitive ion channel MscS" evidence="11">
    <location>
        <begin position="521"/>
        <end position="583"/>
    </location>
</feature>
<dbReference type="GO" id="GO:0008381">
    <property type="term" value="F:mechanosensitive monoatomic ion channel activity"/>
    <property type="evidence" value="ECO:0007669"/>
    <property type="project" value="TreeGrafter"/>
</dbReference>
<keyword evidence="3 10" id="KW-0812">Transmembrane</keyword>
<dbReference type="InterPro" id="IPR010920">
    <property type="entry name" value="LSM_dom_sf"/>
</dbReference>
<dbReference type="PANTHER" id="PTHR31618:SF26">
    <property type="entry name" value="MECHANOSENSITIVE ION CHANNEL PROTEIN"/>
    <property type="match status" value="1"/>
</dbReference>
<name>A0A6P4AE49_ZIZJJ</name>
<feature type="transmembrane region" description="Helical" evidence="10">
    <location>
        <begin position="211"/>
        <end position="229"/>
    </location>
</feature>
<evidence type="ECO:0000256" key="1">
    <source>
        <dbReference type="ARBA" id="ARBA00004141"/>
    </source>
</evidence>
<dbReference type="InParanoid" id="A0A6P4AE49"/>